<gene>
    <name evidence="1" type="ORF">g.46113</name>
</gene>
<accession>A0A2S2R822</accession>
<evidence type="ECO:0000313" key="1">
    <source>
        <dbReference type="EMBL" id="MBY85512.1"/>
    </source>
</evidence>
<reference evidence="1" key="1">
    <citation type="submission" date="2018-04" db="EMBL/GenBank/DDBJ databases">
        <title>Transcriptome assembly of Sipha flava.</title>
        <authorList>
            <person name="Scully E.D."/>
            <person name="Geib S.M."/>
            <person name="Palmer N.A."/>
            <person name="Koch K."/>
            <person name="Bradshaw J."/>
            <person name="Heng-Moss T."/>
            <person name="Sarath G."/>
        </authorList>
    </citation>
    <scope>NUCLEOTIDE SEQUENCE</scope>
</reference>
<dbReference type="AlphaFoldDB" id="A0A2S2R822"/>
<organism evidence="1">
    <name type="scientific">Sipha flava</name>
    <name type="common">yellow sugarcane aphid</name>
    <dbReference type="NCBI Taxonomy" id="143950"/>
    <lineage>
        <taxon>Eukaryota</taxon>
        <taxon>Metazoa</taxon>
        <taxon>Ecdysozoa</taxon>
        <taxon>Arthropoda</taxon>
        <taxon>Hexapoda</taxon>
        <taxon>Insecta</taxon>
        <taxon>Pterygota</taxon>
        <taxon>Neoptera</taxon>
        <taxon>Paraneoptera</taxon>
        <taxon>Hemiptera</taxon>
        <taxon>Sternorrhyncha</taxon>
        <taxon>Aphidomorpha</taxon>
        <taxon>Aphidoidea</taxon>
        <taxon>Aphididae</taxon>
        <taxon>Sipha</taxon>
    </lineage>
</organism>
<dbReference type="EMBL" id="GGMS01016309">
    <property type="protein sequence ID" value="MBY85512.1"/>
    <property type="molecule type" value="Transcribed_RNA"/>
</dbReference>
<dbReference type="OrthoDB" id="6611860at2759"/>
<name>A0A2S2R822_9HEMI</name>
<sequence>MAAVSAFNFGPEYIRKLHKTATKESPGKFTKRFISKLQRAKEVRSKTKKKLTFRPSTKLTRGTYFTGADKDHEDLNELDCAELKMSPEELETKRLTVLNSLKLNLKEICVLERNTIDQGKYNT</sequence>
<protein>
    <submittedName>
        <fullName evidence="1">Uncharacterized protein</fullName>
    </submittedName>
</protein>
<proteinExistence type="predicted"/>